<comment type="similarity">
    <text evidence="3 14">Belongs to the protein disulfide isomerase family.</text>
</comment>
<dbReference type="NCBIfam" id="TIGR01126">
    <property type="entry name" value="pdi_dom"/>
    <property type="match status" value="2"/>
</dbReference>
<dbReference type="FunFam" id="3.40.30.10:FF:000032">
    <property type="entry name" value="Protein disulfide-isomerase A6 homolog"/>
    <property type="match status" value="1"/>
</dbReference>
<comment type="subunit">
    <text evidence="13">Part of a large chaperone multiprotein complex comprising DNAJB11, HSP90B1, HSPA5, HYOU, PDIA2, PDIA4, PDIA6, PPIB, SDF2L1, UGGT1 and very small amounts of ERP29, but not, or at very low levels, CALR nor CANX. Interacts with MICA on the surface of tumor cells, leading to MICA disulfide bond reduction which is required for its release from tumor cells. Interacts with ITGB3 following platelet stimulation. Interacts with ERN1; the interaction is direct. Interacts with EIF2AK3.</text>
</comment>
<dbReference type="PROSITE" id="PS00194">
    <property type="entry name" value="THIOREDOXIN_1"/>
    <property type="match status" value="2"/>
</dbReference>
<name>A0A452T7K8_URSMA</name>
<dbReference type="GO" id="GO:0015035">
    <property type="term" value="F:protein-disulfide reductase activity"/>
    <property type="evidence" value="ECO:0007669"/>
    <property type="project" value="Ensembl"/>
</dbReference>
<dbReference type="GO" id="GO:0005788">
    <property type="term" value="C:endoplasmic reticulum lumen"/>
    <property type="evidence" value="ECO:0007669"/>
    <property type="project" value="UniProtKB-SubCell"/>
</dbReference>
<dbReference type="GO" id="GO:0005793">
    <property type="term" value="C:endoplasmic reticulum-Golgi intermediate compartment"/>
    <property type="evidence" value="ECO:0007669"/>
    <property type="project" value="Ensembl"/>
</dbReference>
<proteinExistence type="inferred from homology"/>
<evidence type="ECO:0000256" key="3">
    <source>
        <dbReference type="ARBA" id="ARBA00006347"/>
    </source>
</evidence>
<dbReference type="InterPro" id="IPR005788">
    <property type="entry name" value="PDI_thioredoxin-like_dom"/>
</dbReference>
<accession>A0A452T7K8</accession>
<evidence type="ECO:0000256" key="10">
    <source>
        <dbReference type="ARBA" id="ARBA00023284"/>
    </source>
</evidence>
<evidence type="ECO:0000256" key="8">
    <source>
        <dbReference type="ARBA" id="ARBA00023157"/>
    </source>
</evidence>
<dbReference type="PRINTS" id="PR00421">
    <property type="entry name" value="THIOREDOXIN"/>
</dbReference>
<evidence type="ECO:0000256" key="15">
    <source>
        <dbReference type="SAM" id="MobiDB-lite"/>
    </source>
</evidence>
<feature type="domain" description="Thioredoxin" evidence="16">
    <location>
        <begin position="104"/>
        <end position="218"/>
    </location>
</feature>
<dbReference type="FunFam" id="3.40.30.10:FF:000050">
    <property type="entry name" value="protein disulfide-isomerase A6 isoform X1"/>
    <property type="match status" value="1"/>
</dbReference>
<evidence type="ECO:0000256" key="5">
    <source>
        <dbReference type="ARBA" id="ARBA00022729"/>
    </source>
</evidence>
<evidence type="ECO:0000256" key="1">
    <source>
        <dbReference type="ARBA" id="ARBA00001182"/>
    </source>
</evidence>
<evidence type="ECO:0000313" key="17">
    <source>
        <dbReference type="Ensembl" id="ENSUMAP00000004056"/>
    </source>
</evidence>
<keyword evidence="9" id="KW-0413">Isomerase</keyword>
<dbReference type="Ensembl" id="ENSUMAT00000004952.1">
    <property type="protein sequence ID" value="ENSUMAP00000004056.1"/>
    <property type="gene ID" value="ENSUMAG00000003308.1"/>
</dbReference>
<evidence type="ECO:0000256" key="12">
    <source>
        <dbReference type="ARBA" id="ARBA00045396"/>
    </source>
</evidence>
<dbReference type="GO" id="GO:0034976">
    <property type="term" value="P:response to endoplasmic reticulum stress"/>
    <property type="evidence" value="ECO:0007669"/>
    <property type="project" value="TreeGrafter"/>
</dbReference>
<dbReference type="GO" id="GO:0036064">
    <property type="term" value="C:ciliary basal body"/>
    <property type="evidence" value="ECO:0007669"/>
    <property type="project" value="Ensembl"/>
</dbReference>
<evidence type="ECO:0000256" key="6">
    <source>
        <dbReference type="ARBA" id="ARBA00022737"/>
    </source>
</evidence>
<evidence type="ECO:0000256" key="9">
    <source>
        <dbReference type="ARBA" id="ARBA00023235"/>
    </source>
</evidence>
<dbReference type="PANTHER" id="PTHR45815">
    <property type="entry name" value="PROTEIN DISULFIDE-ISOMERASE A6"/>
    <property type="match status" value="1"/>
</dbReference>
<feature type="region of interest" description="Disordered" evidence="15">
    <location>
        <begin position="226"/>
        <end position="247"/>
    </location>
</feature>
<comment type="catalytic activity">
    <reaction evidence="1">
        <text>Catalyzes the rearrangement of -S-S- bonds in proteins.</text>
        <dbReference type="EC" id="5.3.4.1"/>
    </reaction>
</comment>
<dbReference type="InterPro" id="IPR017937">
    <property type="entry name" value="Thioredoxin_CS"/>
</dbReference>
<dbReference type="InterPro" id="IPR013766">
    <property type="entry name" value="Thioredoxin_domain"/>
</dbReference>
<evidence type="ECO:0000256" key="4">
    <source>
        <dbReference type="ARBA" id="ARBA00012723"/>
    </source>
</evidence>
<keyword evidence="10" id="KW-0676">Redox-active center</keyword>
<dbReference type="CDD" id="cd03001">
    <property type="entry name" value="PDI_a_P5"/>
    <property type="match status" value="2"/>
</dbReference>
<reference evidence="17" key="1">
    <citation type="submission" date="2019-03" db="UniProtKB">
        <authorList>
            <consortium name="Ensembl"/>
        </authorList>
    </citation>
    <scope>IDENTIFICATION</scope>
</reference>
<organism evidence="17">
    <name type="scientific">Ursus maritimus</name>
    <name type="common">Polar bear</name>
    <name type="synonym">Thalarctos maritimus</name>
    <dbReference type="NCBI Taxonomy" id="29073"/>
    <lineage>
        <taxon>Eukaryota</taxon>
        <taxon>Metazoa</taxon>
        <taxon>Chordata</taxon>
        <taxon>Craniata</taxon>
        <taxon>Vertebrata</taxon>
        <taxon>Euteleostomi</taxon>
        <taxon>Mammalia</taxon>
        <taxon>Eutheria</taxon>
        <taxon>Laurasiatheria</taxon>
        <taxon>Carnivora</taxon>
        <taxon>Caniformia</taxon>
        <taxon>Ursidae</taxon>
        <taxon>Ursus</taxon>
    </lineage>
</organism>
<keyword evidence="7" id="KW-0256">Endoplasmic reticulum</keyword>
<dbReference type="InterPro" id="IPR036249">
    <property type="entry name" value="Thioredoxin-like_sf"/>
</dbReference>
<feature type="compositionally biased region" description="Basic and acidic residues" evidence="15">
    <location>
        <begin position="237"/>
        <end position="247"/>
    </location>
</feature>
<dbReference type="CDD" id="cd02983">
    <property type="entry name" value="P5_C"/>
    <property type="match status" value="1"/>
</dbReference>
<dbReference type="GO" id="GO:0005615">
    <property type="term" value="C:extracellular space"/>
    <property type="evidence" value="ECO:0007669"/>
    <property type="project" value="Ensembl"/>
</dbReference>
<dbReference type="PROSITE" id="PS51352">
    <property type="entry name" value="THIOREDOXIN_2"/>
    <property type="match status" value="2"/>
</dbReference>
<evidence type="ECO:0000256" key="2">
    <source>
        <dbReference type="ARBA" id="ARBA00004319"/>
    </source>
</evidence>
<dbReference type="EC" id="5.3.4.1" evidence="4"/>
<evidence type="ECO:0000256" key="7">
    <source>
        <dbReference type="ARBA" id="ARBA00022824"/>
    </source>
</evidence>
<keyword evidence="5" id="KW-0732">Signal</keyword>
<keyword evidence="8" id="KW-1015">Disulfide bond</keyword>
<gene>
    <name evidence="17" type="primary">PDIA6</name>
</gene>
<feature type="domain" description="Thioredoxin" evidence="16">
    <location>
        <begin position="239"/>
        <end position="372"/>
    </location>
</feature>
<evidence type="ECO:0000256" key="11">
    <source>
        <dbReference type="ARBA" id="ARBA00024139"/>
    </source>
</evidence>
<dbReference type="SUPFAM" id="SSF52833">
    <property type="entry name" value="Thioredoxin-like"/>
    <property type="match status" value="3"/>
</dbReference>
<sequence>MKMLVHRHEVRNLFPFAARDESVASVSYLLCSAPGGVRFQGLQEQQAGVSAGGQKDPDPGGRWAIGEDSRCRVCCPSVNAFAHAVLRVIPAGLMSCTFFLAANGLYSSSDDVIELTPTNFNREVIQSDSLWLVEFYAPWCGHCQRLTPEWKKVATALKDVVKVGAVDADRHQSLGGQYGVQGFPTIKIFGSNKNRPEDYQGGRTGEAIVDAALSALRQLVKDRLGGRGGGYSSGKQGRSESSSKKDVVELTDDSFDKNVLDSDDVWMVEFYAPWCGHCKNLEPEWAAAATEVKERTKGKVKLAAVDATASQLLASRYGIRGFPTIKIFQKGESPVDYDGGRTRSDIVSRALDLFSENAPPPELLEIINEDIAKKTCEEHQLCVVAVLPHILDTGAAGRNSYLEVLLKLADKYKKKMWGWLWTEAGAQSELENALGIGGFGYPAMAAINARKMKFALLKGSFSEQGINEFLSFPWKMTLTSVTWSWTIWEEMSCERLGTGFSFLFLGADLPSSEGTFFTIR</sequence>
<dbReference type="GO" id="GO:0034451">
    <property type="term" value="C:centriolar satellite"/>
    <property type="evidence" value="ECO:0007669"/>
    <property type="project" value="Ensembl"/>
</dbReference>
<comment type="function">
    <text evidence="12">May function as a chaperone that inhibits aggregation of misfolded proteins. Negatively regulates the unfolded protein response (UPR) through binding to UPR sensors such as ERN1, which in turn inactivates ERN1 signaling. May also regulate the UPR via the EIF2AK3 UPR sensor. Plays a role in platelet aggregation and activation by agonists such as convulxin, collagen and thrombin.</text>
</comment>
<dbReference type="Pfam" id="PF00085">
    <property type="entry name" value="Thioredoxin"/>
    <property type="match status" value="2"/>
</dbReference>
<dbReference type="Gene3D" id="3.40.30.10">
    <property type="entry name" value="Glutaredoxin"/>
    <property type="match status" value="2"/>
</dbReference>
<protein>
    <recommendedName>
        <fullName evidence="11">Protein disulfide-isomerase A6</fullName>
        <ecNumber evidence="4">5.3.4.1</ecNumber>
    </recommendedName>
</protein>
<keyword evidence="6" id="KW-0677">Repeat</keyword>
<evidence type="ECO:0000259" key="16">
    <source>
        <dbReference type="PROSITE" id="PS51352"/>
    </source>
</evidence>
<dbReference type="PANTHER" id="PTHR45815:SF3">
    <property type="entry name" value="PROTEIN DISULFIDE-ISOMERASE A6"/>
    <property type="match status" value="1"/>
</dbReference>
<evidence type="ECO:0000256" key="13">
    <source>
        <dbReference type="ARBA" id="ARBA00047074"/>
    </source>
</evidence>
<evidence type="ECO:0000256" key="14">
    <source>
        <dbReference type="RuleBase" id="RU004208"/>
    </source>
</evidence>
<comment type="subcellular location">
    <subcellularLocation>
        <location evidence="2">Endoplasmic reticulum lumen</location>
    </subcellularLocation>
</comment>
<dbReference type="GeneTree" id="ENSGT00940000155646"/>
<dbReference type="GO" id="GO:0003756">
    <property type="term" value="F:protein disulfide isomerase activity"/>
    <property type="evidence" value="ECO:0007669"/>
    <property type="project" value="UniProtKB-EC"/>
</dbReference>
<dbReference type="AlphaFoldDB" id="A0A452T7K8"/>